<reference evidence="2" key="1">
    <citation type="submission" date="2018-02" db="EMBL/GenBank/DDBJ databases">
        <title>Rhizophora mucronata_Transcriptome.</title>
        <authorList>
            <person name="Meera S.P."/>
            <person name="Sreeshan A."/>
            <person name="Augustine A."/>
        </authorList>
    </citation>
    <scope>NUCLEOTIDE SEQUENCE</scope>
    <source>
        <tissue evidence="2">Leaf</tissue>
    </source>
</reference>
<dbReference type="AlphaFoldDB" id="A0A2P2PYF9"/>
<proteinExistence type="predicted"/>
<feature type="transmembrane region" description="Helical" evidence="1">
    <location>
        <begin position="7"/>
        <end position="25"/>
    </location>
</feature>
<organism evidence="2">
    <name type="scientific">Rhizophora mucronata</name>
    <name type="common">Asiatic mangrove</name>
    <dbReference type="NCBI Taxonomy" id="61149"/>
    <lineage>
        <taxon>Eukaryota</taxon>
        <taxon>Viridiplantae</taxon>
        <taxon>Streptophyta</taxon>
        <taxon>Embryophyta</taxon>
        <taxon>Tracheophyta</taxon>
        <taxon>Spermatophyta</taxon>
        <taxon>Magnoliopsida</taxon>
        <taxon>eudicotyledons</taxon>
        <taxon>Gunneridae</taxon>
        <taxon>Pentapetalae</taxon>
        <taxon>rosids</taxon>
        <taxon>fabids</taxon>
        <taxon>Malpighiales</taxon>
        <taxon>Rhizophoraceae</taxon>
        <taxon>Rhizophora</taxon>
    </lineage>
</organism>
<sequence>MVKWTQLYLMLTFAYSNLINHYWYIHFAARDDITAVYNRNWYENLNRNSI</sequence>
<evidence type="ECO:0000256" key="1">
    <source>
        <dbReference type="SAM" id="Phobius"/>
    </source>
</evidence>
<protein>
    <submittedName>
        <fullName evidence="2">Uncharacterized protein</fullName>
    </submittedName>
</protein>
<name>A0A2P2PYF9_RHIMU</name>
<evidence type="ECO:0000313" key="2">
    <source>
        <dbReference type="EMBL" id="MBX59774.1"/>
    </source>
</evidence>
<keyword evidence="1" id="KW-0472">Membrane</keyword>
<keyword evidence="1" id="KW-0812">Transmembrane</keyword>
<dbReference type="EMBL" id="GGEC01079290">
    <property type="protein sequence ID" value="MBX59774.1"/>
    <property type="molecule type" value="Transcribed_RNA"/>
</dbReference>
<keyword evidence="1" id="KW-1133">Transmembrane helix</keyword>
<accession>A0A2P2PYF9</accession>